<dbReference type="SMART" id="SM00729">
    <property type="entry name" value="Elp3"/>
    <property type="match status" value="1"/>
</dbReference>
<dbReference type="GO" id="GO:0016992">
    <property type="term" value="F:lipoate synthase activity"/>
    <property type="evidence" value="ECO:0007669"/>
    <property type="project" value="UniProtKB-UniRule"/>
</dbReference>
<evidence type="ECO:0000256" key="1">
    <source>
        <dbReference type="ARBA" id="ARBA00022485"/>
    </source>
</evidence>
<dbReference type="InterPro" id="IPR013785">
    <property type="entry name" value="Aldolase_TIM"/>
</dbReference>
<proteinExistence type="inferred from homology"/>
<dbReference type="GO" id="GO:0009249">
    <property type="term" value="P:protein lipoylation"/>
    <property type="evidence" value="ECO:0007669"/>
    <property type="project" value="UniProtKB-UniRule"/>
</dbReference>
<dbReference type="PANTHER" id="PTHR10949">
    <property type="entry name" value="LIPOYL SYNTHASE"/>
    <property type="match status" value="1"/>
</dbReference>
<keyword evidence="5 9" id="KW-0479">Metal-binding</keyword>
<evidence type="ECO:0000256" key="2">
    <source>
        <dbReference type="ARBA" id="ARBA00022490"/>
    </source>
</evidence>
<feature type="binding site" evidence="9">
    <location>
        <position position="37"/>
    </location>
    <ligand>
        <name>[4Fe-4S] cluster</name>
        <dbReference type="ChEBI" id="CHEBI:49883"/>
        <label>1</label>
    </ligand>
</feature>
<comment type="caution">
    <text evidence="11">The sequence shown here is derived from an EMBL/GenBank/DDBJ whole genome shotgun (WGS) entry which is preliminary data.</text>
</comment>
<comment type="similarity">
    <text evidence="9">Belongs to the radical SAM superfamily. Lipoyl synthase family.</text>
</comment>
<evidence type="ECO:0000256" key="3">
    <source>
        <dbReference type="ARBA" id="ARBA00022679"/>
    </source>
</evidence>
<dbReference type="AlphaFoldDB" id="A0A7C6AA69"/>
<dbReference type="EMBL" id="DTLI01000138">
    <property type="protein sequence ID" value="HHS52324.1"/>
    <property type="molecule type" value="Genomic_DNA"/>
</dbReference>
<dbReference type="UniPathway" id="UPA00538">
    <property type="reaction ID" value="UER00593"/>
</dbReference>
<feature type="binding site" evidence="9">
    <location>
        <position position="62"/>
    </location>
    <ligand>
        <name>[4Fe-4S] cluster</name>
        <dbReference type="ChEBI" id="CHEBI:49883"/>
        <label>2</label>
        <note>4Fe-4S-S-AdoMet</note>
    </ligand>
</feature>
<organism evidence="11">
    <name type="scientific">candidate division WOR-3 bacterium</name>
    <dbReference type="NCBI Taxonomy" id="2052148"/>
    <lineage>
        <taxon>Bacteria</taxon>
        <taxon>Bacteria division WOR-3</taxon>
    </lineage>
</organism>
<reference evidence="11" key="1">
    <citation type="journal article" date="2020" name="mSystems">
        <title>Genome- and Community-Level Interaction Insights into Carbon Utilization and Element Cycling Functions of Hydrothermarchaeota in Hydrothermal Sediment.</title>
        <authorList>
            <person name="Zhou Z."/>
            <person name="Liu Y."/>
            <person name="Xu W."/>
            <person name="Pan J."/>
            <person name="Luo Z.H."/>
            <person name="Li M."/>
        </authorList>
    </citation>
    <scope>NUCLEOTIDE SEQUENCE [LARGE SCALE GENOMIC DNA]</scope>
    <source>
        <strain evidence="11">SpSt-876</strain>
    </source>
</reference>
<dbReference type="NCBIfam" id="NF004019">
    <property type="entry name" value="PRK05481.1"/>
    <property type="match status" value="1"/>
</dbReference>
<sequence length="278" mass="31015">MKPNWLKITLPQGSTYNKIRAIVKEYNLHTVCEQARCPNIGKCWAGRTVTFMILGDTCTRNCKFCAVKTGNPKGIVDKEEPKRVAQAVKNLALNYVVITSVTRDDLTDGGASIFAQTIKQTRKLNPNTKIEVLIPDFAGSSQALKTVLLAKPDVLAHNLETVARLTPLVRDKRANYQTSLNILRLSKDTNPDIPTKSGIMVGLGEEEEEVKKTMLDLKMVGTEIITIGQYLKPSPNNWEVGNYISPEKFQEFRQYGKALGFRQVLAGPLVRSSLRFAY</sequence>
<gene>
    <name evidence="9 11" type="primary">lipA</name>
    <name evidence="11" type="ORF">ENW73_05595</name>
</gene>
<accession>A0A7C6AA69</accession>
<feature type="binding site" evidence="9">
    <location>
        <position position="58"/>
    </location>
    <ligand>
        <name>[4Fe-4S] cluster</name>
        <dbReference type="ChEBI" id="CHEBI:49883"/>
        <label>2</label>
        <note>4Fe-4S-S-AdoMet</note>
    </ligand>
</feature>
<comment type="subcellular location">
    <subcellularLocation>
        <location evidence="9">Cytoplasm</location>
    </subcellularLocation>
</comment>
<dbReference type="SFLD" id="SFLDS00029">
    <property type="entry name" value="Radical_SAM"/>
    <property type="match status" value="1"/>
</dbReference>
<comment type="cofactor">
    <cofactor evidence="9">
        <name>[4Fe-4S] cluster</name>
        <dbReference type="ChEBI" id="CHEBI:49883"/>
    </cofactor>
    <text evidence="9">Binds 2 [4Fe-4S] clusters per subunit. One cluster is coordinated with 3 cysteines and an exchangeable S-adenosyl-L-methionine.</text>
</comment>
<comment type="catalytic activity">
    <reaction evidence="8 9">
        <text>[[Fe-S] cluster scaffold protein carrying a second [4Fe-4S](2+) cluster] + N(6)-octanoyl-L-lysyl-[protein] + 2 oxidized [2Fe-2S]-[ferredoxin] + 2 S-adenosyl-L-methionine + 4 H(+) = [[Fe-S] cluster scaffold protein] + N(6)-[(R)-dihydrolipoyl]-L-lysyl-[protein] + 4 Fe(3+) + 2 hydrogen sulfide + 2 5'-deoxyadenosine + 2 L-methionine + 2 reduced [2Fe-2S]-[ferredoxin]</text>
        <dbReference type="Rhea" id="RHEA:16585"/>
        <dbReference type="Rhea" id="RHEA-COMP:9928"/>
        <dbReference type="Rhea" id="RHEA-COMP:10000"/>
        <dbReference type="Rhea" id="RHEA-COMP:10001"/>
        <dbReference type="Rhea" id="RHEA-COMP:10475"/>
        <dbReference type="Rhea" id="RHEA-COMP:14568"/>
        <dbReference type="Rhea" id="RHEA-COMP:14569"/>
        <dbReference type="ChEBI" id="CHEBI:15378"/>
        <dbReference type="ChEBI" id="CHEBI:17319"/>
        <dbReference type="ChEBI" id="CHEBI:29034"/>
        <dbReference type="ChEBI" id="CHEBI:29919"/>
        <dbReference type="ChEBI" id="CHEBI:33722"/>
        <dbReference type="ChEBI" id="CHEBI:33737"/>
        <dbReference type="ChEBI" id="CHEBI:33738"/>
        <dbReference type="ChEBI" id="CHEBI:57844"/>
        <dbReference type="ChEBI" id="CHEBI:59789"/>
        <dbReference type="ChEBI" id="CHEBI:78809"/>
        <dbReference type="ChEBI" id="CHEBI:83100"/>
        <dbReference type="EC" id="2.8.1.8"/>
    </reaction>
</comment>
<dbReference type="Gene3D" id="3.20.20.70">
    <property type="entry name" value="Aldolase class I"/>
    <property type="match status" value="1"/>
</dbReference>
<keyword evidence="6 9" id="KW-0408">Iron</keyword>
<evidence type="ECO:0000259" key="10">
    <source>
        <dbReference type="PROSITE" id="PS51918"/>
    </source>
</evidence>
<dbReference type="NCBIfam" id="NF009544">
    <property type="entry name" value="PRK12928.1"/>
    <property type="match status" value="1"/>
</dbReference>
<feature type="binding site" evidence="9">
    <location>
        <position position="65"/>
    </location>
    <ligand>
        <name>[4Fe-4S] cluster</name>
        <dbReference type="ChEBI" id="CHEBI:49883"/>
        <label>2</label>
        <note>4Fe-4S-S-AdoMet</note>
    </ligand>
</feature>
<dbReference type="InterPro" id="IPR031691">
    <property type="entry name" value="LIAS_N"/>
</dbReference>
<feature type="binding site" evidence="9">
    <location>
        <position position="43"/>
    </location>
    <ligand>
        <name>[4Fe-4S] cluster</name>
        <dbReference type="ChEBI" id="CHEBI:49883"/>
        <label>1</label>
    </ligand>
</feature>
<keyword evidence="4 9" id="KW-0949">S-adenosyl-L-methionine</keyword>
<keyword evidence="3 9" id="KW-0808">Transferase</keyword>
<dbReference type="EC" id="2.8.1.8" evidence="9"/>
<dbReference type="SFLD" id="SFLDF00271">
    <property type="entry name" value="lipoyl_synthase"/>
    <property type="match status" value="1"/>
</dbReference>
<comment type="pathway">
    <text evidence="9">Protein modification; protein lipoylation via endogenous pathway; protein N(6)-(lipoyl)lysine from octanoyl-[acyl-carrier-protein]: step 2/2.</text>
</comment>
<dbReference type="GO" id="GO:0051539">
    <property type="term" value="F:4 iron, 4 sulfur cluster binding"/>
    <property type="evidence" value="ECO:0007669"/>
    <property type="project" value="UniProtKB-UniRule"/>
</dbReference>
<dbReference type="SUPFAM" id="SSF102114">
    <property type="entry name" value="Radical SAM enzymes"/>
    <property type="match status" value="1"/>
</dbReference>
<keyword evidence="2 9" id="KW-0963">Cytoplasm</keyword>
<dbReference type="InterPro" id="IPR058240">
    <property type="entry name" value="rSAM_sf"/>
</dbReference>
<dbReference type="NCBIfam" id="TIGR00510">
    <property type="entry name" value="lipA"/>
    <property type="match status" value="1"/>
</dbReference>
<dbReference type="InterPro" id="IPR007197">
    <property type="entry name" value="rSAM"/>
</dbReference>
<feature type="binding site" evidence="9">
    <location>
        <position position="32"/>
    </location>
    <ligand>
        <name>[4Fe-4S] cluster</name>
        <dbReference type="ChEBI" id="CHEBI:49883"/>
        <label>1</label>
    </ligand>
</feature>
<dbReference type="Pfam" id="PF16881">
    <property type="entry name" value="LIAS_N"/>
    <property type="match status" value="1"/>
</dbReference>
<evidence type="ECO:0000256" key="8">
    <source>
        <dbReference type="ARBA" id="ARBA00047326"/>
    </source>
</evidence>
<feature type="domain" description="Radical SAM core" evidence="10">
    <location>
        <begin position="44"/>
        <end position="262"/>
    </location>
</feature>
<name>A0A7C6AA69_UNCW3</name>
<dbReference type="GO" id="GO:0005737">
    <property type="term" value="C:cytoplasm"/>
    <property type="evidence" value="ECO:0007669"/>
    <property type="project" value="UniProtKB-SubCell"/>
</dbReference>
<comment type="function">
    <text evidence="9">Catalyzes the radical-mediated insertion of two sulfur atoms into the C-6 and C-8 positions of the octanoyl moiety bound to the lipoyl domains of lipoate-dependent enzymes, thereby converting the octanoylated domains into lipoylated derivatives.</text>
</comment>
<dbReference type="PROSITE" id="PS51918">
    <property type="entry name" value="RADICAL_SAM"/>
    <property type="match status" value="1"/>
</dbReference>
<protein>
    <recommendedName>
        <fullName evidence="9">Lipoyl synthase</fullName>
        <ecNumber evidence="9">2.8.1.8</ecNumber>
    </recommendedName>
    <alternativeName>
        <fullName evidence="9">Lip-syn</fullName>
        <shortName evidence="9">LS</shortName>
    </alternativeName>
    <alternativeName>
        <fullName evidence="9">Lipoate synthase</fullName>
    </alternativeName>
    <alternativeName>
        <fullName evidence="9">Lipoic acid synthase</fullName>
    </alternativeName>
    <alternativeName>
        <fullName evidence="9">Sulfur insertion protein LipA</fullName>
    </alternativeName>
</protein>
<keyword evidence="1 9" id="KW-0004">4Fe-4S</keyword>
<dbReference type="HAMAP" id="MF_00206">
    <property type="entry name" value="Lipoyl_synth"/>
    <property type="match status" value="1"/>
</dbReference>
<evidence type="ECO:0000256" key="7">
    <source>
        <dbReference type="ARBA" id="ARBA00023014"/>
    </source>
</evidence>
<evidence type="ECO:0000256" key="5">
    <source>
        <dbReference type="ARBA" id="ARBA00022723"/>
    </source>
</evidence>
<dbReference type="PIRSF" id="PIRSF005963">
    <property type="entry name" value="Lipoyl_synth"/>
    <property type="match status" value="1"/>
</dbReference>
<evidence type="ECO:0000256" key="4">
    <source>
        <dbReference type="ARBA" id="ARBA00022691"/>
    </source>
</evidence>
<dbReference type="SFLD" id="SFLDG01058">
    <property type="entry name" value="lipoyl_synthase_like"/>
    <property type="match status" value="1"/>
</dbReference>
<dbReference type="GO" id="GO:0046872">
    <property type="term" value="F:metal ion binding"/>
    <property type="evidence" value="ECO:0007669"/>
    <property type="project" value="UniProtKB-KW"/>
</dbReference>
<dbReference type="PANTHER" id="PTHR10949:SF0">
    <property type="entry name" value="LIPOYL SYNTHASE, MITOCHONDRIAL"/>
    <property type="match status" value="1"/>
</dbReference>
<evidence type="ECO:0000313" key="11">
    <source>
        <dbReference type="EMBL" id="HHS52324.1"/>
    </source>
</evidence>
<evidence type="ECO:0000256" key="9">
    <source>
        <dbReference type="HAMAP-Rule" id="MF_00206"/>
    </source>
</evidence>
<evidence type="ECO:0000256" key="6">
    <source>
        <dbReference type="ARBA" id="ARBA00023004"/>
    </source>
</evidence>
<keyword evidence="7 9" id="KW-0411">Iron-sulfur</keyword>
<dbReference type="FunFam" id="3.20.20.70:FF:000040">
    <property type="entry name" value="Lipoyl synthase"/>
    <property type="match status" value="1"/>
</dbReference>
<dbReference type="InterPro" id="IPR003698">
    <property type="entry name" value="Lipoyl_synth"/>
</dbReference>
<dbReference type="Pfam" id="PF04055">
    <property type="entry name" value="Radical_SAM"/>
    <property type="match status" value="1"/>
</dbReference>
<feature type="binding site" evidence="9">
    <location>
        <position position="273"/>
    </location>
    <ligand>
        <name>[4Fe-4S] cluster</name>
        <dbReference type="ChEBI" id="CHEBI:49883"/>
        <label>1</label>
    </ligand>
</feature>
<dbReference type="InterPro" id="IPR006638">
    <property type="entry name" value="Elp3/MiaA/NifB-like_rSAM"/>
</dbReference>